<name>A0A846XT98_9NOCA</name>
<dbReference type="Proteomes" id="UP000565711">
    <property type="component" value="Unassembled WGS sequence"/>
</dbReference>
<keyword evidence="1" id="KW-0732">Signal</keyword>
<feature type="chain" id="PRO_5032353591" evidence="1">
    <location>
        <begin position="32"/>
        <end position="226"/>
    </location>
</feature>
<sequence>MKFRESVVRVAGAAAVATAALGLFSTGAANADTFVPLPGGELTKTLSDGTVVHVRLDGESANINPSMGATPVHRNAWVSGSAHVELSGDTTAEGGSIYPGYTVGCQVDISGGGVEGGPSAEADWSDGESVTPNAGGNVGGNLTLGPGEAKSFYVLDIEDADDFGQNVHKTSNGFDGASGSVTWSDETIGLSGCGGYAQARAFVNVEVETDHVVTWVTLWGKPFSLG</sequence>
<accession>A0A846XT98</accession>
<dbReference type="AlphaFoldDB" id="A0A846XT98"/>
<evidence type="ECO:0000313" key="3">
    <source>
        <dbReference type="Proteomes" id="UP000565711"/>
    </source>
</evidence>
<dbReference type="InterPro" id="IPR015286">
    <property type="entry name" value="Porin_fam_mycobact-type"/>
</dbReference>
<dbReference type="RefSeq" id="WP_067870124.1">
    <property type="nucleotide sequence ID" value="NZ_JAAXOP010000001.1"/>
</dbReference>
<evidence type="ECO:0000313" key="2">
    <source>
        <dbReference type="EMBL" id="NKY48735.1"/>
    </source>
</evidence>
<protein>
    <submittedName>
        <fullName evidence="2">MspA family porin</fullName>
    </submittedName>
</protein>
<dbReference type="EMBL" id="JAAXOP010000001">
    <property type="protein sequence ID" value="NKY48735.1"/>
    <property type="molecule type" value="Genomic_DNA"/>
</dbReference>
<proteinExistence type="predicted"/>
<keyword evidence="3" id="KW-1185">Reference proteome</keyword>
<gene>
    <name evidence="2" type="ORF">HGA08_00735</name>
</gene>
<feature type="signal peptide" evidence="1">
    <location>
        <begin position="1"/>
        <end position="31"/>
    </location>
</feature>
<comment type="caution">
    <text evidence="2">The sequence shown here is derived from an EMBL/GenBank/DDBJ whole genome shotgun (WGS) entry which is preliminary data.</text>
</comment>
<reference evidence="2 3" key="1">
    <citation type="submission" date="2020-04" db="EMBL/GenBank/DDBJ databases">
        <title>MicrobeNet Type strains.</title>
        <authorList>
            <person name="Nicholson A.C."/>
        </authorList>
    </citation>
    <scope>NUCLEOTIDE SEQUENCE [LARGE SCALE GENOMIC DNA]</scope>
    <source>
        <strain evidence="2 3">JCM 12354</strain>
    </source>
</reference>
<evidence type="ECO:0000256" key="1">
    <source>
        <dbReference type="SAM" id="SignalP"/>
    </source>
</evidence>
<organism evidence="2 3">
    <name type="scientific">Nocardia vermiculata</name>
    <dbReference type="NCBI Taxonomy" id="257274"/>
    <lineage>
        <taxon>Bacteria</taxon>
        <taxon>Bacillati</taxon>
        <taxon>Actinomycetota</taxon>
        <taxon>Actinomycetes</taxon>
        <taxon>Mycobacteriales</taxon>
        <taxon>Nocardiaceae</taxon>
        <taxon>Nocardia</taxon>
    </lineage>
</organism>
<dbReference type="Gene3D" id="2.60.40.1650">
    <property type="entry name" value="Porin MspA (Ig-like beta-sandwich domain)"/>
    <property type="match status" value="2"/>
</dbReference>
<dbReference type="Pfam" id="PF09203">
    <property type="entry name" value="MspA"/>
    <property type="match status" value="1"/>
</dbReference>